<feature type="domain" description="Erythronate-4-phosphate dehydrogenase dimerisation" evidence="8">
    <location>
        <begin position="307"/>
        <end position="385"/>
    </location>
</feature>
<feature type="binding site" evidence="5">
    <location>
        <position position="45"/>
    </location>
    <ligand>
        <name>substrate</name>
    </ligand>
</feature>
<evidence type="ECO:0000256" key="1">
    <source>
        <dbReference type="ARBA" id="ARBA00022490"/>
    </source>
</evidence>
<dbReference type="InterPro" id="IPR024531">
    <property type="entry name" value="Erythronate-4-P_DHase_dimer"/>
</dbReference>
<keyword evidence="1 5" id="KW-0963">Cytoplasm</keyword>
<dbReference type="SUPFAM" id="SSF52283">
    <property type="entry name" value="Formate/glycerate dehydrogenase catalytic domain-like"/>
    <property type="match status" value="1"/>
</dbReference>
<comment type="subcellular location">
    <subcellularLocation>
        <location evidence="5">Cytoplasm</location>
    </subcellularLocation>
</comment>
<dbReference type="Proteomes" id="UP001139095">
    <property type="component" value="Unassembled WGS sequence"/>
</dbReference>
<feature type="domain" description="D-isomer specific 2-hydroxyacid dehydrogenase catalytic" evidence="6">
    <location>
        <begin position="10"/>
        <end position="288"/>
    </location>
</feature>
<dbReference type="InterPro" id="IPR038251">
    <property type="entry name" value="PdxB_dimer_sf"/>
</dbReference>
<dbReference type="EC" id="1.1.1.290" evidence="5"/>
<accession>A0A9X1LDX1</accession>
<comment type="catalytic activity">
    <reaction evidence="5">
        <text>4-phospho-D-erythronate + NAD(+) = (R)-3-hydroxy-2-oxo-4-phosphooxybutanoate + NADH + H(+)</text>
        <dbReference type="Rhea" id="RHEA:18829"/>
        <dbReference type="ChEBI" id="CHEBI:15378"/>
        <dbReference type="ChEBI" id="CHEBI:57540"/>
        <dbReference type="ChEBI" id="CHEBI:57945"/>
        <dbReference type="ChEBI" id="CHEBI:58538"/>
        <dbReference type="ChEBI" id="CHEBI:58766"/>
        <dbReference type="EC" id="1.1.1.290"/>
    </reaction>
</comment>
<dbReference type="InterPro" id="IPR050223">
    <property type="entry name" value="D-isomer_2-hydroxyacid_DH"/>
</dbReference>
<dbReference type="Pfam" id="PF00389">
    <property type="entry name" value="2-Hacid_dh"/>
    <property type="match status" value="1"/>
</dbReference>
<dbReference type="InterPro" id="IPR029752">
    <property type="entry name" value="D-isomer_DH_CS1"/>
</dbReference>
<comment type="pathway">
    <text evidence="5">Cofactor biosynthesis; pyridoxine 5'-phosphate biosynthesis; pyridoxine 5'-phosphate from D-erythrose 4-phosphate: step 2/5.</text>
</comment>
<comment type="caution">
    <text evidence="9">The sequence shown here is derived from an EMBL/GenBank/DDBJ whole genome shotgun (WGS) entry which is preliminary data.</text>
</comment>
<evidence type="ECO:0000259" key="8">
    <source>
        <dbReference type="Pfam" id="PF11890"/>
    </source>
</evidence>
<dbReference type="InterPro" id="IPR006140">
    <property type="entry name" value="D-isomer_DH_NAD-bd"/>
</dbReference>
<dbReference type="Gene3D" id="3.40.50.720">
    <property type="entry name" value="NAD(P)-binding Rossmann-like Domain"/>
    <property type="match status" value="2"/>
</dbReference>
<dbReference type="Pfam" id="PF02826">
    <property type="entry name" value="2-Hacid_dh_C"/>
    <property type="match status" value="1"/>
</dbReference>
<feature type="active site" evidence="5">
    <location>
        <position position="216"/>
    </location>
</feature>
<dbReference type="InterPro" id="IPR006139">
    <property type="entry name" value="D-isomer_2_OHA_DH_cat_dom"/>
</dbReference>
<proteinExistence type="inferred from homology"/>
<keyword evidence="10" id="KW-1185">Reference proteome</keyword>
<dbReference type="GO" id="GO:0005737">
    <property type="term" value="C:cytoplasm"/>
    <property type="evidence" value="ECO:0007669"/>
    <property type="project" value="UniProtKB-SubCell"/>
</dbReference>
<dbReference type="SUPFAM" id="SSF51735">
    <property type="entry name" value="NAD(P)-binding Rossmann-fold domains"/>
    <property type="match status" value="1"/>
</dbReference>
<reference evidence="9" key="1">
    <citation type="submission" date="2021-10" db="EMBL/GenBank/DDBJ databases">
        <title>Marinomonas pontica sp. nov., isolated from the Black Sea.</title>
        <authorList>
            <person name="Zhao L.-H."/>
            <person name="Xue J.-H."/>
        </authorList>
    </citation>
    <scope>NUCLEOTIDE SEQUENCE</scope>
    <source>
        <strain evidence="9">E8</strain>
    </source>
</reference>
<organism evidence="9 10">
    <name type="scientific">Marinomonas algarum</name>
    <dbReference type="NCBI Taxonomy" id="2883105"/>
    <lineage>
        <taxon>Bacteria</taxon>
        <taxon>Pseudomonadati</taxon>
        <taxon>Pseudomonadota</taxon>
        <taxon>Gammaproteobacteria</taxon>
        <taxon>Oceanospirillales</taxon>
        <taxon>Oceanospirillaceae</taxon>
        <taxon>Marinomonas</taxon>
    </lineage>
</organism>
<sequence>MNIIADENMPNAEALFSHLGQVTLVNGRTLTSALVKNADVLLVRSVTKVTEELLAGSAVKFVGSATIGVDHIDLPYLAKASIAFTSAPGCNAEAVADYVFSGLSHLYMTKKQSWLTKKIGIVGYGNVGKTVYQRFAGLGCDVCVYDPFKEMEQSDPNRNAIDDNVRFVGLDDVLACGVICLHAPLTASGDYPTQNMISEQALALIAPGTIIVSAGRGGIIDEPALIERHRQLNGNLHLVMDVWKGEPSINKDLLHIADIATPHIAGYSKQGREKGTLMVYQGLCQYLSKLNSGLSLDKEAVLGETFLSKGWLSHINIQNYGCFEEVLARGIQAVYDVARDDARLRFKYRENTADSTFDWLRKHYVERDEFNTCTVSTDDIKADRLFEAVSFSTDSLHDSLVNHKK</sequence>
<protein>
    <recommendedName>
        <fullName evidence="5">Erythronate-4-phosphate dehydrogenase</fullName>
        <ecNumber evidence="5">1.1.1.290</ecNumber>
    </recommendedName>
</protein>
<gene>
    <name evidence="5" type="primary">pdxB</name>
    <name evidence="9" type="ORF">LG368_00420</name>
</gene>
<feature type="binding site" evidence="5">
    <location>
        <position position="267"/>
    </location>
    <ligand>
        <name>substrate</name>
    </ligand>
</feature>
<keyword evidence="4 5" id="KW-0664">Pyridoxine biosynthesis</keyword>
<evidence type="ECO:0000259" key="6">
    <source>
        <dbReference type="Pfam" id="PF00389"/>
    </source>
</evidence>
<dbReference type="Gene3D" id="3.30.1370.170">
    <property type="match status" value="1"/>
</dbReference>
<dbReference type="PANTHER" id="PTHR10996:SF282">
    <property type="entry name" value="D-3-PHOSPHOGLYCERATE DEHYDROGENASE 1-RELATED"/>
    <property type="match status" value="1"/>
</dbReference>
<comment type="similarity">
    <text evidence="5">Belongs to the D-isomer specific 2-hydroxyacid dehydrogenase family. PdxB subfamily.</text>
</comment>
<comment type="subunit">
    <text evidence="5">Homodimer.</text>
</comment>
<comment type="function">
    <text evidence="5">Catalyzes the oxidation of erythronate-4-phosphate to 3-hydroxy-2-oxo-4-phosphonooxybutanoate.</text>
</comment>
<dbReference type="EMBL" id="JAJATW010000001">
    <property type="protein sequence ID" value="MCB5160376.1"/>
    <property type="molecule type" value="Genomic_DNA"/>
</dbReference>
<evidence type="ECO:0000313" key="9">
    <source>
        <dbReference type="EMBL" id="MCB5160376.1"/>
    </source>
</evidence>
<dbReference type="InterPro" id="IPR036291">
    <property type="entry name" value="NAD(P)-bd_dom_sf"/>
</dbReference>
<dbReference type="GO" id="GO:0033711">
    <property type="term" value="F:4-phosphoerythronate dehydrogenase activity"/>
    <property type="evidence" value="ECO:0007669"/>
    <property type="project" value="UniProtKB-EC"/>
</dbReference>
<dbReference type="HAMAP" id="MF_01825">
    <property type="entry name" value="PdxB"/>
    <property type="match status" value="1"/>
</dbReference>
<feature type="active site" evidence="5">
    <location>
        <position position="246"/>
    </location>
</feature>
<comment type="caution">
    <text evidence="5">Lacks conserved residue(s) required for the propagation of feature annotation.</text>
</comment>
<feature type="binding site" evidence="5">
    <location>
        <position position="266"/>
    </location>
    <ligand>
        <name>NAD(+)</name>
        <dbReference type="ChEBI" id="CHEBI:57540"/>
    </ligand>
</feature>
<feature type="binding site" evidence="5">
    <location>
        <position position="241"/>
    </location>
    <ligand>
        <name>NAD(+)</name>
        <dbReference type="ChEBI" id="CHEBI:57540"/>
    </ligand>
</feature>
<dbReference type="AlphaFoldDB" id="A0A9X1LDX1"/>
<dbReference type="GO" id="GO:0051287">
    <property type="term" value="F:NAD binding"/>
    <property type="evidence" value="ECO:0007669"/>
    <property type="project" value="InterPro"/>
</dbReference>
<dbReference type="RefSeq" id="WP_226752762.1">
    <property type="nucleotide sequence ID" value="NZ_JAJATW010000001.1"/>
</dbReference>
<name>A0A9X1LDX1_9GAMM</name>
<evidence type="ECO:0000313" key="10">
    <source>
        <dbReference type="Proteomes" id="UP001139095"/>
    </source>
</evidence>
<keyword evidence="2 5" id="KW-0560">Oxidoreductase</keyword>
<keyword evidence="3 5" id="KW-0520">NAD</keyword>
<feature type="binding site" evidence="5">
    <location>
        <position position="146"/>
    </location>
    <ligand>
        <name>NAD(+)</name>
        <dbReference type="ChEBI" id="CHEBI:57540"/>
    </ligand>
</feature>
<dbReference type="PROSITE" id="PS00065">
    <property type="entry name" value="D_2_HYDROXYACID_DH_1"/>
    <property type="match status" value="1"/>
</dbReference>
<evidence type="ECO:0000256" key="5">
    <source>
        <dbReference type="HAMAP-Rule" id="MF_01825"/>
    </source>
</evidence>
<evidence type="ECO:0000256" key="4">
    <source>
        <dbReference type="ARBA" id="ARBA00023096"/>
    </source>
</evidence>
<evidence type="ECO:0000256" key="3">
    <source>
        <dbReference type="ARBA" id="ARBA00023027"/>
    </source>
</evidence>
<dbReference type="CDD" id="cd12158">
    <property type="entry name" value="ErythrP_dh"/>
    <property type="match status" value="1"/>
</dbReference>
<dbReference type="Pfam" id="PF11890">
    <property type="entry name" value="DUF3410"/>
    <property type="match status" value="1"/>
</dbReference>
<feature type="binding site" evidence="5">
    <location>
        <position position="66"/>
    </location>
    <ligand>
        <name>substrate</name>
    </ligand>
</feature>
<feature type="domain" description="D-isomer specific 2-hydroxyacid dehydrogenase NAD-binding" evidence="7">
    <location>
        <begin position="115"/>
        <end position="265"/>
    </location>
</feature>
<dbReference type="PANTHER" id="PTHR10996">
    <property type="entry name" value="2-HYDROXYACID DEHYDROGENASE-RELATED"/>
    <property type="match status" value="1"/>
</dbReference>
<dbReference type="GO" id="GO:0046983">
    <property type="term" value="F:protein dimerization activity"/>
    <property type="evidence" value="ECO:0007669"/>
    <property type="project" value="InterPro"/>
</dbReference>
<feature type="active site" description="Proton donor" evidence="5">
    <location>
        <position position="263"/>
    </location>
</feature>
<dbReference type="InterPro" id="IPR020921">
    <property type="entry name" value="Erythronate-4-P_DHase"/>
</dbReference>
<evidence type="ECO:0000259" key="7">
    <source>
        <dbReference type="Pfam" id="PF02826"/>
    </source>
</evidence>
<dbReference type="GO" id="GO:0008615">
    <property type="term" value="P:pyridoxine biosynthetic process"/>
    <property type="evidence" value="ECO:0007669"/>
    <property type="project" value="UniProtKB-UniRule"/>
</dbReference>
<evidence type="ECO:0000256" key="2">
    <source>
        <dbReference type="ARBA" id="ARBA00023002"/>
    </source>
</evidence>